<reference evidence="2" key="1">
    <citation type="submission" date="2021-10" db="EMBL/GenBank/DDBJ databases">
        <title>Melipona bicolor Genome sequencing and assembly.</title>
        <authorList>
            <person name="Araujo N.S."/>
            <person name="Arias M.C."/>
        </authorList>
    </citation>
    <scope>NUCLEOTIDE SEQUENCE</scope>
    <source>
        <strain evidence="2">USP_2M_L1-L4_2017</strain>
        <tissue evidence="2">Whole body</tissue>
    </source>
</reference>
<proteinExistence type="predicted"/>
<accession>A0AA40KQ72</accession>
<dbReference type="AlphaFoldDB" id="A0AA40KQ72"/>
<dbReference type="Proteomes" id="UP001177670">
    <property type="component" value="Unassembled WGS sequence"/>
</dbReference>
<evidence type="ECO:0000256" key="1">
    <source>
        <dbReference type="SAM" id="MobiDB-lite"/>
    </source>
</evidence>
<feature type="compositionally biased region" description="Polar residues" evidence="1">
    <location>
        <begin position="24"/>
        <end position="35"/>
    </location>
</feature>
<comment type="caution">
    <text evidence="2">The sequence shown here is derived from an EMBL/GenBank/DDBJ whole genome shotgun (WGS) entry which is preliminary data.</text>
</comment>
<sequence>MSYSIGQHGRKGRGNGRTGLVDSDGNSTRATCNPRTRNRERDTRVTSLPQCVDSTGRAIGNIKHRRVVFPVGGEQRRLKYKGGQRRIWRTSALLFPPGSRRSEATEAD</sequence>
<evidence type="ECO:0000313" key="2">
    <source>
        <dbReference type="EMBL" id="KAK1128592.1"/>
    </source>
</evidence>
<feature type="region of interest" description="Disordered" evidence="1">
    <location>
        <begin position="1"/>
        <end position="45"/>
    </location>
</feature>
<keyword evidence="3" id="KW-1185">Reference proteome</keyword>
<gene>
    <name evidence="2" type="ORF">K0M31_003050</name>
</gene>
<evidence type="ECO:0000313" key="3">
    <source>
        <dbReference type="Proteomes" id="UP001177670"/>
    </source>
</evidence>
<organism evidence="2 3">
    <name type="scientific">Melipona bicolor</name>
    <dbReference type="NCBI Taxonomy" id="60889"/>
    <lineage>
        <taxon>Eukaryota</taxon>
        <taxon>Metazoa</taxon>
        <taxon>Ecdysozoa</taxon>
        <taxon>Arthropoda</taxon>
        <taxon>Hexapoda</taxon>
        <taxon>Insecta</taxon>
        <taxon>Pterygota</taxon>
        <taxon>Neoptera</taxon>
        <taxon>Endopterygota</taxon>
        <taxon>Hymenoptera</taxon>
        <taxon>Apocrita</taxon>
        <taxon>Aculeata</taxon>
        <taxon>Apoidea</taxon>
        <taxon>Anthophila</taxon>
        <taxon>Apidae</taxon>
        <taxon>Melipona</taxon>
    </lineage>
</organism>
<name>A0AA40KQ72_9HYME</name>
<dbReference type="EMBL" id="JAHYIQ010000010">
    <property type="protein sequence ID" value="KAK1128592.1"/>
    <property type="molecule type" value="Genomic_DNA"/>
</dbReference>
<protein>
    <submittedName>
        <fullName evidence="2">Uncharacterized protein</fullName>
    </submittedName>
</protein>